<dbReference type="Proteomes" id="UP000827429">
    <property type="component" value="Segment"/>
</dbReference>
<proteinExistence type="predicted"/>
<evidence type="ECO:0000313" key="2">
    <source>
        <dbReference type="Proteomes" id="UP000827429"/>
    </source>
</evidence>
<dbReference type="KEGG" id="vg:75691361"/>
<keyword evidence="2" id="KW-1185">Reference proteome</keyword>
<evidence type="ECO:0000313" key="1">
    <source>
        <dbReference type="EMBL" id="QWM89236.1"/>
    </source>
</evidence>
<dbReference type="RefSeq" id="YP_010358808.1">
    <property type="nucleotide sequence ID" value="NC_062766.1"/>
</dbReference>
<accession>A0AAE7RTS2</accession>
<reference evidence="1 2" key="1">
    <citation type="submission" date="2021-04" db="EMBL/GenBank/DDBJ databases">
        <authorList>
            <person name="Shkoporov A.N."/>
            <person name="Stockdale S.R."/>
            <person name="Guerin E."/>
            <person name="Ross R.P."/>
            <person name="Hill C."/>
        </authorList>
    </citation>
    <scope>NUCLEOTIDE SEQUENCE [LARGE SCALE GENOMIC DNA]</scope>
    <source>
        <strain evidence="2">cr123_1</strain>
    </source>
</reference>
<protein>
    <submittedName>
        <fullName evidence="1">Uncharacterized protein</fullName>
    </submittedName>
</protein>
<organism evidence="1 2">
    <name type="scientific">uncultured phage cr123_1</name>
    <dbReference type="NCBI Taxonomy" id="2986401"/>
    <lineage>
        <taxon>Viruses</taxon>
        <taxon>Duplodnaviria</taxon>
        <taxon>Heunggongvirae</taxon>
        <taxon>Uroviricota</taxon>
        <taxon>Caudoviricetes</taxon>
        <taxon>Crassvirales</taxon>
        <taxon>Intestiviridae</taxon>
        <taxon>Crudevirinae</taxon>
        <taxon>Delmidovirus</taxon>
        <taxon>Delmidovirus copri</taxon>
    </lineage>
</organism>
<gene>
    <name evidence="1" type="primary">gp_15337</name>
</gene>
<name>A0AAE7RTS2_9CAUD</name>
<dbReference type="GeneID" id="75691361"/>
<dbReference type="EMBL" id="MZ130476">
    <property type="protein sequence ID" value="QWM89236.1"/>
    <property type="molecule type" value="Genomic_DNA"/>
</dbReference>
<sequence>MFDVIDKLEELIKYIRDTRGINDRDRIIDIIQDLLNEI</sequence>